<dbReference type="GO" id="GO:0003723">
    <property type="term" value="F:RNA binding"/>
    <property type="evidence" value="ECO:0007669"/>
    <property type="project" value="UniProtKB-UniRule"/>
</dbReference>
<dbReference type="InterPro" id="IPR000504">
    <property type="entry name" value="RRM_dom"/>
</dbReference>
<feature type="domain" description="C-type lectin" evidence="5">
    <location>
        <begin position="99"/>
        <end position="212"/>
    </location>
</feature>
<dbReference type="SUPFAM" id="SSF54928">
    <property type="entry name" value="RNA-binding domain, RBD"/>
    <property type="match status" value="2"/>
</dbReference>
<feature type="domain" description="RRM" evidence="6">
    <location>
        <begin position="667"/>
        <end position="745"/>
    </location>
</feature>
<evidence type="ECO:0000313" key="8">
    <source>
        <dbReference type="Proteomes" id="UP000570595"/>
    </source>
</evidence>
<keyword evidence="1 2" id="KW-0694">RNA-binding</keyword>
<feature type="compositionally biased region" description="Polar residues" evidence="3">
    <location>
        <begin position="521"/>
        <end position="530"/>
    </location>
</feature>
<dbReference type="Pfam" id="PF00076">
    <property type="entry name" value="RRM_1"/>
    <property type="match status" value="2"/>
</dbReference>
<evidence type="ECO:0000259" key="6">
    <source>
        <dbReference type="PROSITE" id="PS50102"/>
    </source>
</evidence>
<dbReference type="Pfam" id="PF00059">
    <property type="entry name" value="Lectin_C"/>
    <property type="match status" value="1"/>
</dbReference>
<feature type="region of interest" description="Disordered" evidence="3">
    <location>
        <begin position="521"/>
        <end position="548"/>
    </location>
</feature>
<evidence type="ECO:0000256" key="1">
    <source>
        <dbReference type="ARBA" id="ARBA00022884"/>
    </source>
</evidence>
<organism evidence="7 8">
    <name type="scientific">Perkinsus olseni</name>
    <name type="common">Perkinsus atlanticus</name>
    <dbReference type="NCBI Taxonomy" id="32597"/>
    <lineage>
        <taxon>Eukaryota</taxon>
        <taxon>Sar</taxon>
        <taxon>Alveolata</taxon>
        <taxon>Perkinsozoa</taxon>
        <taxon>Perkinsea</taxon>
        <taxon>Perkinsida</taxon>
        <taxon>Perkinsidae</taxon>
        <taxon>Perkinsus</taxon>
    </lineage>
</organism>
<dbReference type="InterPro" id="IPR052462">
    <property type="entry name" value="SLIRP/GR-RBP-like"/>
</dbReference>
<dbReference type="SMART" id="SM00034">
    <property type="entry name" value="CLECT"/>
    <property type="match status" value="1"/>
</dbReference>
<evidence type="ECO:0000256" key="3">
    <source>
        <dbReference type="SAM" id="MobiDB-lite"/>
    </source>
</evidence>
<feature type="domain" description="RRM" evidence="6">
    <location>
        <begin position="549"/>
        <end position="626"/>
    </location>
</feature>
<comment type="caution">
    <text evidence="7">The sequence shown here is derived from an EMBL/GenBank/DDBJ whole genome shotgun (WGS) entry which is preliminary data.</text>
</comment>
<evidence type="ECO:0000256" key="2">
    <source>
        <dbReference type="PROSITE-ProRule" id="PRU00176"/>
    </source>
</evidence>
<dbReference type="Gene3D" id="3.10.100.10">
    <property type="entry name" value="Mannose-Binding Protein A, subunit A"/>
    <property type="match status" value="1"/>
</dbReference>
<dbReference type="InterPro" id="IPR035979">
    <property type="entry name" value="RBD_domain_sf"/>
</dbReference>
<dbReference type="OrthoDB" id="441660at2759"/>
<evidence type="ECO:0000259" key="5">
    <source>
        <dbReference type="PROSITE" id="PS50041"/>
    </source>
</evidence>
<dbReference type="InterPro" id="IPR012677">
    <property type="entry name" value="Nucleotide-bd_a/b_plait_sf"/>
</dbReference>
<gene>
    <name evidence="7" type="ORF">FOZ61_004850</name>
</gene>
<feature type="compositionally biased region" description="Gly residues" evidence="3">
    <location>
        <begin position="818"/>
        <end position="832"/>
    </location>
</feature>
<feature type="compositionally biased region" description="Low complexity" evidence="3">
    <location>
        <begin position="801"/>
        <end position="810"/>
    </location>
</feature>
<dbReference type="AlphaFoldDB" id="A0A7J6LJ37"/>
<dbReference type="InterPro" id="IPR016187">
    <property type="entry name" value="CTDL_fold"/>
</dbReference>
<keyword evidence="4" id="KW-0732">Signal</keyword>
<dbReference type="EMBL" id="JABAHT010000274">
    <property type="protein sequence ID" value="KAF4659292.1"/>
    <property type="molecule type" value="Genomic_DNA"/>
</dbReference>
<dbReference type="PANTHER" id="PTHR48027">
    <property type="entry name" value="HETEROGENEOUS NUCLEAR RIBONUCLEOPROTEIN 87F-RELATED"/>
    <property type="match status" value="1"/>
</dbReference>
<name>A0A7J6LJ37_PEROL</name>
<dbReference type="InterPro" id="IPR001304">
    <property type="entry name" value="C-type_lectin-like"/>
</dbReference>
<sequence length="866" mass="93775">MKVLLLATVTAAAAEGKCIITSSVCEHFLHLTNKQFEDVLGERYLGTADNEPMCLRRAQQFHDWCGNPSSQSSVTVAASFNARTQLYSPDACDDGWVLYGSACYRFVDSLVDFFEAEARCNAMGANLASIHSEAENEFVRTLTGGRSTWIGYSDTDQDEDYDWTDGSENEFNKWANNCTDPAYADDPDCAPQKAQEQWYGWDGSDPGPFVCKKQAKGKRKTYLLSLSAEELVTAAGVRQDIDELTVEDTKLVKLETTGSCKVDEDSRFGCPPGRLDRDCCLQARRDSREPGIWMSCCTLTATNHAWGCRRCLPCHSCRLLHGLCVDEGLRENSFCSSSCRLPTHFSVHPSWNNNRPAPTSRAIRTASMKMPVIFRAPAAAAAPEAESVPAAEASSEPTATTEATPAEMSTEASPADPATEASPSEVPSPAPAAAQDAAPTSVDTTAVAGNATETAVHEEPEVSWEEHHRASVEVFIRQAIPVPLPATPASQQEPPASPMDVAAATAVASAAAIQQEFTTSPPVQAGSVGQSPAPAPRYDGPPKRGDDTKKVFVGGLPREADKPALDEYFSQFGPVEDSVVMMDRYTGRSRGFGFVTFQTKEQMLGCVAAAPHVIMGKSVEVRRSVNDDGTSTANERRSSGKGAGAPRSYDDYSSGKGKGGHRDQNPNKLFVGGLPREVTSDVLRDFFIQYGNLVDCTVITDRMTGQSRGFGYITYEDLSAAEAAISNSANNVIDGKWVDVKHTTREAPRRSFGGYNEYGSGGYGDHGRYRGPDDYQATMRASKAASNAYFQQQQNRPPPMGMYQQQQPQYGMPPPQQGYGGMQQQGGYGGMGYQRQEPRRPPMGGYNAPPPRYGGQYGGPSRASPY</sequence>
<protein>
    <submittedName>
        <fullName evidence="7">Uncharacterized protein</fullName>
    </submittedName>
</protein>
<feature type="signal peptide" evidence="4">
    <location>
        <begin position="1"/>
        <end position="16"/>
    </location>
</feature>
<dbReference type="PROSITE" id="PS50102">
    <property type="entry name" value="RRM"/>
    <property type="match status" value="2"/>
</dbReference>
<evidence type="ECO:0000256" key="4">
    <source>
        <dbReference type="SAM" id="SignalP"/>
    </source>
</evidence>
<dbReference type="CDD" id="cd00037">
    <property type="entry name" value="CLECT"/>
    <property type="match status" value="1"/>
</dbReference>
<dbReference type="Proteomes" id="UP000570595">
    <property type="component" value="Unassembled WGS sequence"/>
</dbReference>
<feature type="region of interest" description="Disordered" evidence="3">
    <location>
        <begin position="384"/>
        <end position="444"/>
    </location>
</feature>
<feature type="compositionally biased region" description="Low complexity" evidence="3">
    <location>
        <begin position="384"/>
        <end position="439"/>
    </location>
</feature>
<proteinExistence type="predicted"/>
<reference evidence="7 8" key="1">
    <citation type="submission" date="2020-04" db="EMBL/GenBank/DDBJ databases">
        <title>Perkinsus olseni comparative genomics.</title>
        <authorList>
            <person name="Bogema D.R."/>
        </authorList>
    </citation>
    <scope>NUCLEOTIDE SEQUENCE [LARGE SCALE GENOMIC DNA]</scope>
    <source>
        <strain evidence="7">ATCC PRA-179</strain>
    </source>
</reference>
<accession>A0A7J6LJ37</accession>
<feature type="chain" id="PRO_5029663040" evidence="4">
    <location>
        <begin position="17"/>
        <end position="866"/>
    </location>
</feature>
<dbReference type="InterPro" id="IPR016186">
    <property type="entry name" value="C-type_lectin-like/link_sf"/>
</dbReference>
<feature type="region of interest" description="Disordered" evidence="3">
    <location>
        <begin position="624"/>
        <end position="672"/>
    </location>
</feature>
<dbReference type="PROSITE" id="PS50041">
    <property type="entry name" value="C_TYPE_LECTIN_2"/>
    <property type="match status" value="1"/>
</dbReference>
<dbReference type="SUPFAM" id="SSF56436">
    <property type="entry name" value="C-type lectin-like"/>
    <property type="match status" value="1"/>
</dbReference>
<feature type="region of interest" description="Disordered" evidence="3">
    <location>
        <begin position="793"/>
        <end position="866"/>
    </location>
</feature>
<dbReference type="Gene3D" id="3.30.70.330">
    <property type="match status" value="2"/>
</dbReference>
<dbReference type="SMART" id="SM00360">
    <property type="entry name" value="RRM"/>
    <property type="match status" value="2"/>
</dbReference>
<evidence type="ECO:0000313" key="7">
    <source>
        <dbReference type="EMBL" id="KAF4659292.1"/>
    </source>
</evidence>